<reference evidence="1" key="1">
    <citation type="journal article" date="2022" name="Plant J.">
        <title>Strategies of tolerance reflected in two North American maple genomes.</title>
        <authorList>
            <person name="McEvoy S.L."/>
            <person name="Sezen U.U."/>
            <person name="Trouern-Trend A."/>
            <person name="McMahon S.M."/>
            <person name="Schaberg P.G."/>
            <person name="Yang J."/>
            <person name="Wegrzyn J.L."/>
            <person name="Swenson N.G."/>
        </authorList>
    </citation>
    <scope>NUCLEOTIDE SEQUENCE</scope>
    <source>
        <strain evidence="1">NS2018</strain>
    </source>
</reference>
<dbReference type="Proteomes" id="UP001168877">
    <property type="component" value="Unassembled WGS sequence"/>
</dbReference>
<accession>A0AA39VXB7</accession>
<protein>
    <submittedName>
        <fullName evidence="1">Uncharacterized protein</fullName>
    </submittedName>
</protein>
<evidence type="ECO:0000313" key="1">
    <source>
        <dbReference type="EMBL" id="KAK0596547.1"/>
    </source>
</evidence>
<name>A0AA39VXB7_ACESA</name>
<dbReference type="AlphaFoldDB" id="A0AA39VXB7"/>
<sequence>MGSVPTLWGDVHRYLLEHPLRSPRAKSHALSHDHAFRAATATATPTHRHFTLAVDLSAACPSLSICHLPPIIINQSSSVGRHLSVITRSSSSRRVAAR</sequence>
<keyword evidence="2" id="KW-1185">Reference proteome</keyword>
<dbReference type="EMBL" id="JAUESC010000004">
    <property type="protein sequence ID" value="KAK0596547.1"/>
    <property type="molecule type" value="Genomic_DNA"/>
</dbReference>
<proteinExistence type="predicted"/>
<organism evidence="1 2">
    <name type="scientific">Acer saccharum</name>
    <name type="common">Sugar maple</name>
    <dbReference type="NCBI Taxonomy" id="4024"/>
    <lineage>
        <taxon>Eukaryota</taxon>
        <taxon>Viridiplantae</taxon>
        <taxon>Streptophyta</taxon>
        <taxon>Embryophyta</taxon>
        <taxon>Tracheophyta</taxon>
        <taxon>Spermatophyta</taxon>
        <taxon>Magnoliopsida</taxon>
        <taxon>eudicotyledons</taxon>
        <taxon>Gunneridae</taxon>
        <taxon>Pentapetalae</taxon>
        <taxon>rosids</taxon>
        <taxon>malvids</taxon>
        <taxon>Sapindales</taxon>
        <taxon>Sapindaceae</taxon>
        <taxon>Hippocastanoideae</taxon>
        <taxon>Acereae</taxon>
        <taxon>Acer</taxon>
    </lineage>
</organism>
<reference evidence="1" key="2">
    <citation type="submission" date="2023-06" db="EMBL/GenBank/DDBJ databases">
        <authorList>
            <person name="Swenson N.G."/>
            <person name="Wegrzyn J.L."/>
            <person name="Mcevoy S.L."/>
        </authorList>
    </citation>
    <scope>NUCLEOTIDE SEQUENCE</scope>
    <source>
        <strain evidence="1">NS2018</strain>
        <tissue evidence="1">Leaf</tissue>
    </source>
</reference>
<gene>
    <name evidence="1" type="ORF">LWI29_016687</name>
</gene>
<comment type="caution">
    <text evidence="1">The sequence shown here is derived from an EMBL/GenBank/DDBJ whole genome shotgun (WGS) entry which is preliminary data.</text>
</comment>
<evidence type="ECO:0000313" key="2">
    <source>
        <dbReference type="Proteomes" id="UP001168877"/>
    </source>
</evidence>